<dbReference type="GO" id="GO:0016787">
    <property type="term" value="F:hydrolase activity"/>
    <property type="evidence" value="ECO:0007669"/>
    <property type="project" value="UniProtKB-KW"/>
</dbReference>
<sequence>MVRKLNINYTKFEDRHYWILQPKTGATDKVVFYVHGGAYVQNMISFQWFMVGAIISRTNATFIIPDYDLAPRWTYTKLFSFIKNLYLHVLEKNAPEKVYLLGDSAGSGFILSFAMSLRDMKLPLPSKIFMVSPWVDLSMTNQDCYKNDKVDTMTSISGLIQAAKLFAGDIDLKDPRISPLYGNLHNLPNISMYDGTHDVLNPDVRLLRDRFQKENIPLNYYEFPHMFHCFPAVPFLREAKVANQNIADAILE</sequence>
<feature type="domain" description="Alpha/beta hydrolase fold-3" evidence="2">
    <location>
        <begin position="31"/>
        <end position="230"/>
    </location>
</feature>
<dbReference type="PANTHER" id="PTHR48081">
    <property type="entry name" value="AB HYDROLASE SUPERFAMILY PROTEIN C4A8.06C"/>
    <property type="match status" value="1"/>
</dbReference>
<dbReference type="Gene3D" id="3.40.50.1820">
    <property type="entry name" value="alpha/beta hydrolase"/>
    <property type="match status" value="1"/>
</dbReference>
<dbReference type="OrthoDB" id="2152029at2759"/>
<protein>
    <recommendedName>
        <fullName evidence="2">Alpha/beta hydrolase fold-3 domain-containing protein</fullName>
    </recommendedName>
</protein>
<dbReference type="RefSeq" id="XP_001308561.1">
    <property type="nucleotide sequence ID" value="XM_001308560.1"/>
</dbReference>
<evidence type="ECO:0000313" key="4">
    <source>
        <dbReference type="Proteomes" id="UP000001542"/>
    </source>
</evidence>
<dbReference type="EMBL" id="DS113796">
    <property type="protein sequence ID" value="EAX95631.1"/>
    <property type="molecule type" value="Genomic_DNA"/>
</dbReference>
<name>A2FHJ6_TRIV3</name>
<dbReference type="STRING" id="5722.A2FHJ6"/>
<keyword evidence="4" id="KW-1185">Reference proteome</keyword>
<reference evidence="3" key="1">
    <citation type="submission" date="2006-10" db="EMBL/GenBank/DDBJ databases">
        <authorList>
            <person name="Amadeo P."/>
            <person name="Zhao Q."/>
            <person name="Wortman J."/>
            <person name="Fraser-Liggett C."/>
            <person name="Carlton J."/>
        </authorList>
    </citation>
    <scope>NUCLEOTIDE SEQUENCE</scope>
    <source>
        <strain evidence="3">G3</strain>
    </source>
</reference>
<dbReference type="InParanoid" id="A2FHJ6"/>
<accession>A2FHJ6</accession>
<dbReference type="AlphaFoldDB" id="A2FHJ6"/>
<evidence type="ECO:0000313" key="3">
    <source>
        <dbReference type="EMBL" id="EAX95631.1"/>
    </source>
</evidence>
<dbReference type="InterPro" id="IPR029058">
    <property type="entry name" value="AB_hydrolase_fold"/>
</dbReference>
<evidence type="ECO:0000259" key="2">
    <source>
        <dbReference type="Pfam" id="PF07859"/>
    </source>
</evidence>
<keyword evidence="1" id="KW-0378">Hydrolase</keyword>
<dbReference type="VEuPathDB" id="TrichDB:TVAG_047290"/>
<dbReference type="VEuPathDB" id="TrichDB:TVAGG3_0954270"/>
<reference evidence="3" key="2">
    <citation type="journal article" date="2007" name="Science">
        <title>Draft genome sequence of the sexually transmitted pathogen Trichomonas vaginalis.</title>
        <authorList>
            <person name="Carlton J.M."/>
            <person name="Hirt R.P."/>
            <person name="Silva J.C."/>
            <person name="Delcher A.L."/>
            <person name="Schatz M."/>
            <person name="Zhao Q."/>
            <person name="Wortman J.R."/>
            <person name="Bidwell S.L."/>
            <person name="Alsmark U.C.M."/>
            <person name="Besteiro S."/>
            <person name="Sicheritz-Ponten T."/>
            <person name="Noel C.J."/>
            <person name="Dacks J.B."/>
            <person name="Foster P.G."/>
            <person name="Simillion C."/>
            <person name="Van de Peer Y."/>
            <person name="Miranda-Saavedra D."/>
            <person name="Barton G.J."/>
            <person name="Westrop G.D."/>
            <person name="Mueller S."/>
            <person name="Dessi D."/>
            <person name="Fiori P.L."/>
            <person name="Ren Q."/>
            <person name="Paulsen I."/>
            <person name="Zhang H."/>
            <person name="Bastida-Corcuera F.D."/>
            <person name="Simoes-Barbosa A."/>
            <person name="Brown M.T."/>
            <person name="Hayes R.D."/>
            <person name="Mukherjee M."/>
            <person name="Okumura C.Y."/>
            <person name="Schneider R."/>
            <person name="Smith A.J."/>
            <person name="Vanacova S."/>
            <person name="Villalvazo M."/>
            <person name="Haas B.J."/>
            <person name="Pertea M."/>
            <person name="Feldblyum T.V."/>
            <person name="Utterback T.R."/>
            <person name="Shu C.L."/>
            <person name="Osoegawa K."/>
            <person name="de Jong P.J."/>
            <person name="Hrdy I."/>
            <person name="Horvathova L."/>
            <person name="Zubacova Z."/>
            <person name="Dolezal P."/>
            <person name="Malik S.B."/>
            <person name="Logsdon J.M. Jr."/>
            <person name="Henze K."/>
            <person name="Gupta A."/>
            <person name="Wang C.C."/>
            <person name="Dunne R.L."/>
            <person name="Upcroft J.A."/>
            <person name="Upcroft P."/>
            <person name="White O."/>
            <person name="Salzberg S.L."/>
            <person name="Tang P."/>
            <person name="Chiu C.-H."/>
            <person name="Lee Y.-S."/>
            <person name="Embley T.M."/>
            <person name="Coombs G.H."/>
            <person name="Mottram J.C."/>
            <person name="Tachezy J."/>
            <person name="Fraser-Liggett C.M."/>
            <person name="Johnson P.J."/>
        </authorList>
    </citation>
    <scope>NUCLEOTIDE SEQUENCE [LARGE SCALE GENOMIC DNA]</scope>
    <source>
        <strain evidence="3">G3</strain>
    </source>
</reference>
<proteinExistence type="predicted"/>
<organism evidence="3 4">
    <name type="scientific">Trichomonas vaginalis (strain ATCC PRA-98 / G3)</name>
    <dbReference type="NCBI Taxonomy" id="412133"/>
    <lineage>
        <taxon>Eukaryota</taxon>
        <taxon>Metamonada</taxon>
        <taxon>Parabasalia</taxon>
        <taxon>Trichomonadida</taxon>
        <taxon>Trichomonadidae</taxon>
        <taxon>Trichomonas</taxon>
    </lineage>
</organism>
<dbReference type="eggNOG" id="KOG1515">
    <property type="taxonomic scope" value="Eukaryota"/>
</dbReference>
<gene>
    <name evidence="3" type="ORF">TVAG_047290</name>
</gene>
<dbReference type="KEGG" id="tva:4753388"/>
<dbReference type="PANTHER" id="PTHR48081:SF8">
    <property type="entry name" value="ALPHA_BETA HYDROLASE FOLD-3 DOMAIN-CONTAINING PROTEIN-RELATED"/>
    <property type="match status" value="1"/>
</dbReference>
<dbReference type="Pfam" id="PF07859">
    <property type="entry name" value="Abhydrolase_3"/>
    <property type="match status" value="1"/>
</dbReference>
<dbReference type="SUPFAM" id="SSF53474">
    <property type="entry name" value="alpha/beta-Hydrolases"/>
    <property type="match status" value="1"/>
</dbReference>
<dbReference type="InterPro" id="IPR013094">
    <property type="entry name" value="AB_hydrolase_3"/>
</dbReference>
<dbReference type="Proteomes" id="UP000001542">
    <property type="component" value="Unassembled WGS sequence"/>
</dbReference>
<evidence type="ECO:0000256" key="1">
    <source>
        <dbReference type="ARBA" id="ARBA00022801"/>
    </source>
</evidence>
<dbReference type="InterPro" id="IPR050300">
    <property type="entry name" value="GDXG_lipolytic_enzyme"/>
</dbReference>
<dbReference type="SMR" id="A2FHJ6"/>